<feature type="binding site" evidence="2">
    <location>
        <position position="60"/>
    </location>
    <ligand>
        <name>substrate</name>
    </ligand>
</feature>
<keyword evidence="4" id="KW-1185">Reference proteome</keyword>
<dbReference type="AlphaFoldDB" id="F5XNG2"/>
<gene>
    <name evidence="3" type="ordered locus">MLP_35980</name>
</gene>
<dbReference type="Gene3D" id="3.40.50.1240">
    <property type="entry name" value="Phosphoglycerate mutase-like"/>
    <property type="match status" value="1"/>
</dbReference>
<accession>F5XNG2</accession>
<protein>
    <submittedName>
        <fullName evidence="3">Phosphoglycerate mutase family protein</fullName>
    </submittedName>
</protein>
<dbReference type="KEGG" id="mph:MLP_35980"/>
<dbReference type="Proteomes" id="UP000007947">
    <property type="component" value="Chromosome"/>
</dbReference>
<feature type="active site" description="Tele-phosphohistidine intermediate" evidence="1">
    <location>
        <position position="11"/>
    </location>
</feature>
<evidence type="ECO:0000256" key="2">
    <source>
        <dbReference type="PIRSR" id="PIRSR613078-2"/>
    </source>
</evidence>
<dbReference type="SUPFAM" id="SSF53254">
    <property type="entry name" value="Phosphoglycerate mutase-like"/>
    <property type="match status" value="1"/>
</dbReference>
<dbReference type="STRING" id="1032480.MLP_35980"/>
<dbReference type="SMART" id="SM00855">
    <property type="entry name" value="PGAM"/>
    <property type="match status" value="1"/>
</dbReference>
<dbReference type="PANTHER" id="PTHR48100:SF62">
    <property type="entry name" value="GLUCOSYL-3-PHOSPHOGLYCERATE PHOSPHATASE"/>
    <property type="match status" value="1"/>
</dbReference>
<dbReference type="GO" id="GO:0016791">
    <property type="term" value="F:phosphatase activity"/>
    <property type="evidence" value="ECO:0007669"/>
    <property type="project" value="TreeGrafter"/>
</dbReference>
<name>F5XNG2_MICPN</name>
<dbReference type="eggNOG" id="COG0406">
    <property type="taxonomic scope" value="Bacteria"/>
</dbReference>
<feature type="binding site" evidence="2">
    <location>
        <begin position="10"/>
        <end position="17"/>
    </location>
    <ligand>
        <name>substrate</name>
    </ligand>
</feature>
<dbReference type="InterPro" id="IPR050275">
    <property type="entry name" value="PGM_Phosphatase"/>
</dbReference>
<sequence>MTAAQLVVLRHGRTEWNAAGRLQGQADVPLDARGLSQAEQAAPVLAELAPSAIYSSDLIRARQTAEPLAKACGLRVVTDPRLREIHVGSWEGLSIEEALAAMGPREAKRWLAGEDVRRSPTGETVSEVGERAGAALDEIGLAAPDGSTVVTVMHGLAARAAVCWLSGFPIETWKRLSGLHNCGWIIVERHRTGDYWRITEYNVTAPRE</sequence>
<organism evidence="3 4">
    <name type="scientific">Microlunatus phosphovorus (strain ATCC 700054 / DSM 10555 / JCM 9379 / NBRC 101784 / NCIMB 13414 / VKM Ac-1990 / NM-1)</name>
    <dbReference type="NCBI Taxonomy" id="1032480"/>
    <lineage>
        <taxon>Bacteria</taxon>
        <taxon>Bacillati</taxon>
        <taxon>Actinomycetota</taxon>
        <taxon>Actinomycetes</taxon>
        <taxon>Propionibacteriales</taxon>
        <taxon>Propionibacteriaceae</taxon>
        <taxon>Microlunatus</taxon>
    </lineage>
</organism>
<dbReference type="HOGENOM" id="CLU_033323_9_5_11"/>
<dbReference type="PANTHER" id="PTHR48100">
    <property type="entry name" value="BROAD-SPECIFICITY PHOSPHATASE YOR283W-RELATED"/>
    <property type="match status" value="1"/>
</dbReference>
<dbReference type="GO" id="GO:0005737">
    <property type="term" value="C:cytoplasm"/>
    <property type="evidence" value="ECO:0007669"/>
    <property type="project" value="TreeGrafter"/>
</dbReference>
<dbReference type="CDD" id="cd07067">
    <property type="entry name" value="HP_PGM_like"/>
    <property type="match status" value="1"/>
</dbReference>
<reference evidence="3 4" key="1">
    <citation type="submission" date="2011-05" db="EMBL/GenBank/DDBJ databases">
        <title>Whole genome sequence of Microlunatus phosphovorus NM-1.</title>
        <authorList>
            <person name="Hosoyama A."/>
            <person name="Sasaki K."/>
            <person name="Harada T."/>
            <person name="Igarashi R."/>
            <person name="Kawakoshi A."/>
            <person name="Sasagawa M."/>
            <person name="Fukada J."/>
            <person name="Nakamura S."/>
            <person name="Katano Y."/>
            <person name="Hanada S."/>
            <person name="Kamagata Y."/>
            <person name="Nakamura N."/>
            <person name="Yamazaki S."/>
            <person name="Fujita N."/>
        </authorList>
    </citation>
    <scope>NUCLEOTIDE SEQUENCE [LARGE SCALE GENOMIC DNA]</scope>
    <source>
        <strain evidence="4">ATCC 700054 / DSM 10555 / JCM 9379 / NBRC 101784 / NCIMB 13414 / VKM Ac-1990 / NM-1</strain>
    </source>
</reference>
<evidence type="ECO:0000313" key="4">
    <source>
        <dbReference type="Proteomes" id="UP000007947"/>
    </source>
</evidence>
<evidence type="ECO:0000313" key="3">
    <source>
        <dbReference type="EMBL" id="BAK36612.1"/>
    </source>
</evidence>
<evidence type="ECO:0000256" key="1">
    <source>
        <dbReference type="PIRSR" id="PIRSR613078-1"/>
    </source>
</evidence>
<dbReference type="Pfam" id="PF00300">
    <property type="entry name" value="His_Phos_1"/>
    <property type="match status" value="1"/>
</dbReference>
<dbReference type="InterPro" id="IPR029033">
    <property type="entry name" value="His_PPase_superfam"/>
</dbReference>
<dbReference type="EMBL" id="AP012204">
    <property type="protein sequence ID" value="BAK36612.1"/>
    <property type="molecule type" value="Genomic_DNA"/>
</dbReference>
<feature type="active site" description="Proton donor/acceptor" evidence="1">
    <location>
        <position position="84"/>
    </location>
</feature>
<dbReference type="InterPro" id="IPR013078">
    <property type="entry name" value="His_Pase_superF_clade-1"/>
</dbReference>
<dbReference type="OrthoDB" id="4697614at2"/>
<dbReference type="RefSeq" id="WP_013864461.1">
    <property type="nucleotide sequence ID" value="NC_015635.1"/>
</dbReference>
<proteinExistence type="predicted"/>